<dbReference type="PROSITE" id="PS50863">
    <property type="entry name" value="B3"/>
    <property type="match status" value="2"/>
</dbReference>
<feature type="domain" description="TF-B3" evidence="7">
    <location>
        <begin position="29"/>
        <end position="122"/>
    </location>
</feature>
<keyword evidence="9" id="KW-1185">Reference proteome</keyword>
<keyword evidence="3" id="KW-0238">DNA-binding</keyword>
<dbReference type="Gene3D" id="2.40.330.10">
    <property type="entry name" value="DNA-binding pseudobarrel domain"/>
    <property type="match status" value="2"/>
</dbReference>
<evidence type="ECO:0000259" key="7">
    <source>
        <dbReference type="PROSITE" id="PS50863"/>
    </source>
</evidence>
<evidence type="ECO:0000256" key="1">
    <source>
        <dbReference type="ARBA" id="ARBA00004123"/>
    </source>
</evidence>
<dbReference type="EMBL" id="JAJJMA010316068">
    <property type="protein sequence ID" value="MCL7049447.1"/>
    <property type="molecule type" value="Genomic_DNA"/>
</dbReference>
<dbReference type="SMART" id="SM01019">
    <property type="entry name" value="B3"/>
    <property type="match status" value="2"/>
</dbReference>
<dbReference type="CDD" id="cd10017">
    <property type="entry name" value="B3_DNA"/>
    <property type="match status" value="2"/>
</dbReference>
<dbReference type="InterPro" id="IPR015300">
    <property type="entry name" value="DNA-bd_pseudobarrel_sf"/>
</dbReference>
<feature type="compositionally biased region" description="Low complexity" evidence="6">
    <location>
        <begin position="135"/>
        <end position="148"/>
    </location>
</feature>
<gene>
    <name evidence="8" type="ORF">MKW94_002629</name>
</gene>
<dbReference type="GO" id="GO:0003677">
    <property type="term" value="F:DNA binding"/>
    <property type="evidence" value="ECO:0007669"/>
    <property type="project" value="UniProtKB-KW"/>
</dbReference>
<evidence type="ECO:0000256" key="6">
    <source>
        <dbReference type="SAM" id="MobiDB-lite"/>
    </source>
</evidence>
<protein>
    <recommendedName>
        <fullName evidence="7">TF-B3 domain-containing protein</fullName>
    </recommendedName>
</protein>
<dbReference type="PANTHER" id="PTHR31920:SF135">
    <property type="entry name" value="B3 DOMAIN-CONTAINING PROTEIN OS03G0621600-RELATED"/>
    <property type="match status" value="1"/>
</dbReference>
<feature type="region of interest" description="Disordered" evidence="6">
    <location>
        <begin position="440"/>
        <end position="465"/>
    </location>
</feature>
<keyword evidence="4" id="KW-0804">Transcription</keyword>
<keyword evidence="2" id="KW-0805">Transcription regulation</keyword>
<feature type="region of interest" description="Disordered" evidence="6">
    <location>
        <begin position="135"/>
        <end position="191"/>
    </location>
</feature>
<reference evidence="8" key="1">
    <citation type="submission" date="2022-03" db="EMBL/GenBank/DDBJ databases">
        <title>A functionally conserved STORR gene fusion in Papaver species that diverged 16.8 million years ago.</title>
        <authorList>
            <person name="Catania T."/>
        </authorList>
    </citation>
    <scope>NUCLEOTIDE SEQUENCE</scope>
    <source>
        <strain evidence="8">S-191538</strain>
    </source>
</reference>
<dbReference type="Proteomes" id="UP001177140">
    <property type="component" value="Unassembled WGS sequence"/>
</dbReference>
<feature type="domain" description="TF-B3" evidence="7">
    <location>
        <begin position="569"/>
        <end position="630"/>
    </location>
</feature>
<name>A0AA41VXR7_PAPNU</name>
<comment type="subcellular location">
    <subcellularLocation>
        <location evidence="1">Nucleus</location>
    </subcellularLocation>
</comment>
<dbReference type="SUPFAM" id="SSF101936">
    <property type="entry name" value="DNA-binding pseudobarrel domain"/>
    <property type="match status" value="2"/>
</dbReference>
<evidence type="ECO:0000256" key="4">
    <source>
        <dbReference type="ARBA" id="ARBA00023163"/>
    </source>
</evidence>
<dbReference type="Pfam" id="PF02362">
    <property type="entry name" value="B3"/>
    <property type="match status" value="2"/>
</dbReference>
<evidence type="ECO:0000256" key="5">
    <source>
        <dbReference type="ARBA" id="ARBA00023242"/>
    </source>
</evidence>
<dbReference type="PANTHER" id="PTHR31920">
    <property type="entry name" value="B3 DOMAIN-CONTAINING"/>
    <property type="match status" value="1"/>
</dbReference>
<accession>A0AA41VXR7</accession>
<proteinExistence type="predicted"/>
<comment type="caution">
    <text evidence="8">The sequence shown here is derived from an EMBL/GenBank/DDBJ whole genome shotgun (WGS) entry which is preliminary data.</text>
</comment>
<dbReference type="GO" id="GO:0005634">
    <property type="term" value="C:nucleus"/>
    <property type="evidence" value="ECO:0007669"/>
    <property type="project" value="UniProtKB-SubCell"/>
</dbReference>
<keyword evidence="5" id="KW-0539">Nucleus</keyword>
<dbReference type="AlphaFoldDB" id="A0AA41VXR7"/>
<feature type="compositionally biased region" description="Polar residues" evidence="6">
    <location>
        <begin position="181"/>
        <end position="191"/>
    </location>
</feature>
<evidence type="ECO:0000256" key="3">
    <source>
        <dbReference type="ARBA" id="ARBA00023125"/>
    </source>
</evidence>
<dbReference type="InterPro" id="IPR050655">
    <property type="entry name" value="Plant_B3_domain"/>
</dbReference>
<evidence type="ECO:0000256" key="2">
    <source>
        <dbReference type="ARBA" id="ARBA00023015"/>
    </source>
</evidence>
<sequence length="630" mass="69217">MGSSHACEDCSQRCVIIHQGRKDPSPIVTSFFKPMLGDHFSRRLFIPPKFAQSIAPLDNQVIDLEDAKGQRWDVKLEEVDGSLAVSKGWNRFVIDHSIKLGDILIFSYVSETHFVVQIYDSSSCEKLSFSGKTPNKFNNNTNFTNTNKSEGKRVEGKGSLGDASRGKRNSSSSKFLGETAGNCSVHEQGSNSTIHSKFDAEILERRKNGNDTANANMAAEMASGYHKEKTLQPAPSVECSEVPFYMFDRGAIDRQGTSTSPLFDLSNFETPIKKSGIYAAEKAAPVVLEKETSPRPLTDHTMEAQNHVFNEEAVSKKRGISGISDLEMPEVNCNSKIQDEVQVCADATEKKKARGRQLVGSPLSLEDHEMREQYRVIDEIPGKSGENNVPPIDIHAAKVHAADEHSGYCSVIKQPLSTPAVGFCENEMGNLKISNAASNALEHSPQKSSRRVTRSSSSLPPGPGKILVIMGKDHQTGKVPKAVEKEREKKLKEKQGSPITIVKPEPEEFEYEACISLSTENSDYDFPVSPDAADFSTSAPAETQTYLELAVDLPSFSVRGKKASGKSIVVLIDSAMKKWPVVYHERSSFRVLACGWKALAEANNIQKGDTCLISVENASESLLRLEIDRK</sequence>
<evidence type="ECO:0000313" key="9">
    <source>
        <dbReference type="Proteomes" id="UP001177140"/>
    </source>
</evidence>
<organism evidence="8 9">
    <name type="scientific">Papaver nudicaule</name>
    <name type="common">Iceland poppy</name>
    <dbReference type="NCBI Taxonomy" id="74823"/>
    <lineage>
        <taxon>Eukaryota</taxon>
        <taxon>Viridiplantae</taxon>
        <taxon>Streptophyta</taxon>
        <taxon>Embryophyta</taxon>
        <taxon>Tracheophyta</taxon>
        <taxon>Spermatophyta</taxon>
        <taxon>Magnoliopsida</taxon>
        <taxon>Ranunculales</taxon>
        <taxon>Papaveraceae</taxon>
        <taxon>Papaveroideae</taxon>
        <taxon>Papaver</taxon>
    </lineage>
</organism>
<dbReference type="InterPro" id="IPR003340">
    <property type="entry name" value="B3_DNA-bd"/>
</dbReference>
<evidence type="ECO:0000313" key="8">
    <source>
        <dbReference type="EMBL" id="MCL7049447.1"/>
    </source>
</evidence>